<evidence type="ECO:0000256" key="3">
    <source>
        <dbReference type="ARBA" id="ARBA00022777"/>
    </source>
</evidence>
<dbReference type="GO" id="GO:0005524">
    <property type="term" value="F:ATP binding"/>
    <property type="evidence" value="ECO:0007669"/>
    <property type="project" value="UniProtKB-UniRule"/>
</dbReference>
<evidence type="ECO:0000256" key="5">
    <source>
        <dbReference type="PROSITE-ProRule" id="PRU10141"/>
    </source>
</evidence>
<evidence type="ECO:0000256" key="1">
    <source>
        <dbReference type="ARBA" id="ARBA00022679"/>
    </source>
</evidence>
<dbReference type="RefSeq" id="WP_406700151.1">
    <property type="nucleotide sequence ID" value="NZ_CP155447.1"/>
</dbReference>
<dbReference type="EC" id="2.7.11.1" evidence="8"/>
<keyword evidence="1 8" id="KW-0808">Transferase</keyword>
<gene>
    <name evidence="8" type="ORF">V5E97_15085</name>
</gene>
<dbReference type="CDD" id="cd00060">
    <property type="entry name" value="FHA"/>
    <property type="match status" value="1"/>
</dbReference>
<dbReference type="SUPFAM" id="SSF56112">
    <property type="entry name" value="Protein kinase-like (PK-like)"/>
    <property type="match status" value="1"/>
</dbReference>
<organism evidence="8">
    <name type="scientific">Singulisphaera sp. Ch08</name>
    <dbReference type="NCBI Taxonomy" id="3120278"/>
    <lineage>
        <taxon>Bacteria</taxon>
        <taxon>Pseudomonadati</taxon>
        <taxon>Planctomycetota</taxon>
        <taxon>Planctomycetia</taxon>
        <taxon>Isosphaerales</taxon>
        <taxon>Isosphaeraceae</taxon>
        <taxon>Singulisphaera</taxon>
    </lineage>
</organism>
<keyword evidence="3 8" id="KW-0418">Kinase</keyword>
<dbReference type="Gene3D" id="3.30.200.20">
    <property type="entry name" value="Phosphorylase Kinase, domain 1"/>
    <property type="match status" value="1"/>
</dbReference>
<evidence type="ECO:0000313" key="8">
    <source>
        <dbReference type="EMBL" id="XBH07312.1"/>
    </source>
</evidence>
<dbReference type="InterPro" id="IPR008271">
    <property type="entry name" value="Ser/Thr_kinase_AS"/>
</dbReference>
<dbReference type="PROSITE" id="PS50011">
    <property type="entry name" value="PROTEIN_KINASE_DOM"/>
    <property type="match status" value="1"/>
</dbReference>
<protein>
    <submittedName>
        <fullName evidence="8">FHA domain-containing serine/threonine-protein kinase</fullName>
        <ecNumber evidence="8">2.7.11.1</ecNumber>
    </submittedName>
</protein>
<dbReference type="Gene3D" id="2.60.200.20">
    <property type="match status" value="1"/>
</dbReference>
<dbReference type="Pfam" id="PF00498">
    <property type="entry name" value="FHA"/>
    <property type="match status" value="1"/>
</dbReference>
<feature type="domain" description="Protein kinase" evidence="7">
    <location>
        <begin position="153"/>
        <end position="430"/>
    </location>
</feature>
<dbReference type="InterPro" id="IPR011009">
    <property type="entry name" value="Kinase-like_dom_sf"/>
</dbReference>
<dbReference type="CDD" id="cd14014">
    <property type="entry name" value="STKc_PknB_like"/>
    <property type="match status" value="1"/>
</dbReference>
<dbReference type="GO" id="GO:0004674">
    <property type="term" value="F:protein serine/threonine kinase activity"/>
    <property type="evidence" value="ECO:0007669"/>
    <property type="project" value="UniProtKB-EC"/>
</dbReference>
<dbReference type="PROSITE" id="PS00108">
    <property type="entry name" value="PROTEIN_KINASE_ST"/>
    <property type="match status" value="1"/>
</dbReference>
<evidence type="ECO:0000259" key="6">
    <source>
        <dbReference type="PROSITE" id="PS50006"/>
    </source>
</evidence>
<dbReference type="SMART" id="SM00220">
    <property type="entry name" value="S_TKc"/>
    <property type="match status" value="1"/>
</dbReference>
<evidence type="ECO:0000256" key="4">
    <source>
        <dbReference type="ARBA" id="ARBA00022840"/>
    </source>
</evidence>
<feature type="binding site" evidence="5">
    <location>
        <position position="182"/>
    </location>
    <ligand>
        <name>ATP</name>
        <dbReference type="ChEBI" id="CHEBI:30616"/>
    </ligand>
</feature>
<dbReference type="SMART" id="SM00240">
    <property type="entry name" value="FHA"/>
    <property type="match status" value="1"/>
</dbReference>
<dbReference type="EMBL" id="CP155447">
    <property type="protein sequence ID" value="XBH07312.1"/>
    <property type="molecule type" value="Genomic_DNA"/>
</dbReference>
<dbReference type="AlphaFoldDB" id="A0AAU7CP19"/>
<keyword evidence="2 5" id="KW-0547">Nucleotide-binding</keyword>
<keyword evidence="4 5" id="KW-0067">ATP-binding</keyword>
<dbReference type="PROSITE" id="PS50006">
    <property type="entry name" value="FHA_DOMAIN"/>
    <property type="match status" value="1"/>
</dbReference>
<dbReference type="InterPro" id="IPR008984">
    <property type="entry name" value="SMAD_FHA_dom_sf"/>
</dbReference>
<reference evidence="8" key="1">
    <citation type="submission" date="2024-05" db="EMBL/GenBank/DDBJ databases">
        <title>Planctomycetes of the genus Singulisphaera possess chitinolytic capabilities.</title>
        <authorList>
            <person name="Ivanova A."/>
        </authorList>
    </citation>
    <scope>NUCLEOTIDE SEQUENCE</scope>
    <source>
        <strain evidence="8">Ch08T</strain>
    </source>
</reference>
<dbReference type="Pfam" id="PF00069">
    <property type="entry name" value="Pkinase"/>
    <property type="match status" value="1"/>
</dbReference>
<dbReference type="PANTHER" id="PTHR43289">
    <property type="entry name" value="MITOGEN-ACTIVATED PROTEIN KINASE KINASE KINASE 20-RELATED"/>
    <property type="match status" value="1"/>
</dbReference>
<evidence type="ECO:0000256" key="2">
    <source>
        <dbReference type="ARBA" id="ARBA00022741"/>
    </source>
</evidence>
<dbReference type="InterPro" id="IPR000719">
    <property type="entry name" value="Prot_kinase_dom"/>
</dbReference>
<name>A0AAU7CP19_9BACT</name>
<dbReference type="SUPFAM" id="SSF49879">
    <property type="entry name" value="SMAD/FHA domain"/>
    <property type="match status" value="1"/>
</dbReference>
<feature type="domain" description="FHA" evidence="6">
    <location>
        <begin position="25"/>
        <end position="75"/>
    </location>
</feature>
<sequence>MEVVLRVTSGPHAGQEQFLSDRDSCVVGRSSQVRFSMHEDRLLSREHFRVDLSPLHCTLEDMGSTNGTKVNGRRVDSSVLRNGDVITAGDSAFVVQLERKTEEGKSLIHCLGCGQPAPDVGPYTTLTDDIPGAWLCEPCSQRRKQFPTTDPDYLIERRLGFGGMGEVYLARQLSVNRQVAIKMMIPTGAASAKARDYFRREMIILKDLLMPSGQCHPNVVAFYDILEIDGQFQLIMEYVAGKNALQWAGGLSTPLSIGTTARIGRLLLSALEYAHSRGYVHRDIKPSNLLVMGPPQRPQVKLSDFGLAKNFRENNGFIGLTHQGDIGGSVGFLSPDHIRDFRDIKEAADIYSAGATLYYLLTFQYPYLNFDPKRADAYCIILENPAVPLRALRPEAPEGLERVLRKSLEKQPRDRWKSAAAMAEALRPYLDNNG</sequence>
<proteinExistence type="predicted"/>
<dbReference type="PROSITE" id="PS00107">
    <property type="entry name" value="PROTEIN_KINASE_ATP"/>
    <property type="match status" value="1"/>
</dbReference>
<dbReference type="PANTHER" id="PTHR43289:SF6">
    <property type="entry name" value="SERINE_THREONINE-PROTEIN KINASE NEKL-3"/>
    <property type="match status" value="1"/>
</dbReference>
<dbReference type="Gene3D" id="1.10.510.10">
    <property type="entry name" value="Transferase(Phosphotransferase) domain 1"/>
    <property type="match status" value="1"/>
</dbReference>
<dbReference type="InterPro" id="IPR017441">
    <property type="entry name" value="Protein_kinase_ATP_BS"/>
</dbReference>
<dbReference type="InterPro" id="IPR000253">
    <property type="entry name" value="FHA_dom"/>
</dbReference>
<evidence type="ECO:0000259" key="7">
    <source>
        <dbReference type="PROSITE" id="PS50011"/>
    </source>
</evidence>
<accession>A0AAU7CP19</accession>